<dbReference type="AlphaFoldDB" id="A0A5B8MVZ5"/>
<gene>
    <name evidence="2" type="ORF">A3770_14p72270</name>
</gene>
<dbReference type="GO" id="GO:0009773">
    <property type="term" value="P:photosynthetic electron transport in photosystem I"/>
    <property type="evidence" value="ECO:0007669"/>
    <property type="project" value="InterPro"/>
</dbReference>
<keyword evidence="3" id="KW-1185">Reference proteome</keyword>
<dbReference type="PANTHER" id="PTHR35709">
    <property type="entry name" value="PROTEIN PROTON GRADIENT REGULATION 5, CHLOROPLASTIC"/>
    <property type="match status" value="1"/>
</dbReference>
<dbReference type="GO" id="GO:0009644">
    <property type="term" value="P:response to high light intensity"/>
    <property type="evidence" value="ECO:0007669"/>
    <property type="project" value="InterPro"/>
</dbReference>
<feature type="compositionally biased region" description="Low complexity" evidence="1">
    <location>
        <begin position="10"/>
        <end position="32"/>
    </location>
</feature>
<dbReference type="Proteomes" id="UP000316726">
    <property type="component" value="Chromosome 14"/>
</dbReference>
<proteinExistence type="predicted"/>
<dbReference type="EMBL" id="CP031047">
    <property type="protein sequence ID" value="QDZ24709.1"/>
    <property type="molecule type" value="Genomic_DNA"/>
</dbReference>
<dbReference type="OrthoDB" id="26525at2759"/>
<feature type="region of interest" description="Disordered" evidence="1">
    <location>
        <begin position="9"/>
        <end position="48"/>
    </location>
</feature>
<sequence>MTKMHLLLKSSTTTTTIPRRSTFPTTSTSTSTTRRRVAPLRASKSNEPRTLAQNLSFEDGVFAPAVRIAIALVGLKDLNKLRGKAIALHSQVISSFCKQVGAPPKTKQGLIRLAKKNGHDLGFLVTESAW</sequence>
<evidence type="ECO:0000313" key="3">
    <source>
        <dbReference type="Proteomes" id="UP000316726"/>
    </source>
</evidence>
<name>A0A5B8MVZ5_9CHLO</name>
<dbReference type="PANTHER" id="PTHR35709:SF1">
    <property type="entry name" value="PROTEIN PROTON GRADIENT REGULATION 5, CHLOROPLASTIC"/>
    <property type="match status" value="1"/>
</dbReference>
<reference evidence="2 3" key="1">
    <citation type="submission" date="2018-07" db="EMBL/GenBank/DDBJ databases">
        <title>The complete nuclear genome of the prasinophyte Chloropicon primus (CCMP1205).</title>
        <authorList>
            <person name="Pombert J.-F."/>
            <person name="Otis C."/>
            <person name="Turmel M."/>
            <person name="Lemieux C."/>
        </authorList>
    </citation>
    <scope>NUCLEOTIDE SEQUENCE [LARGE SCALE GENOMIC DNA]</scope>
    <source>
        <strain evidence="2 3">CCMP1205</strain>
    </source>
</reference>
<dbReference type="InterPro" id="IPR037497">
    <property type="entry name" value="PGR5"/>
</dbReference>
<accession>A0A5B8MVZ5</accession>
<evidence type="ECO:0000256" key="1">
    <source>
        <dbReference type="SAM" id="MobiDB-lite"/>
    </source>
</evidence>
<evidence type="ECO:0000313" key="2">
    <source>
        <dbReference type="EMBL" id="QDZ24709.1"/>
    </source>
</evidence>
<dbReference type="STRING" id="1764295.A0A5B8MVZ5"/>
<protein>
    <submittedName>
        <fullName evidence="2">Uncharacterized protein</fullName>
    </submittedName>
</protein>
<organism evidence="2 3">
    <name type="scientific">Chloropicon primus</name>
    <dbReference type="NCBI Taxonomy" id="1764295"/>
    <lineage>
        <taxon>Eukaryota</taxon>
        <taxon>Viridiplantae</taxon>
        <taxon>Chlorophyta</taxon>
        <taxon>Chloropicophyceae</taxon>
        <taxon>Chloropicales</taxon>
        <taxon>Chloropicaceae</taxon>
        <taxon>Chloropicon</taxon>
    </lineage>
</organism>